<reference evidence="1" key="1">
    <citation type="journal article" date="2020" name="mSystems">
        <title>Genome- and Community-Level Interaction Insights into Carbon Utilization and Element Cycling Functions of Hydrothermarchaeota in Hydrothermal Sediment.</title>
        <authorList>
            <person name="Zhou Z."/>
            <person name="Liu Y."/>
            <person name="Xu W."/>
            <person name="Pan J."/>
            <person name="Luo Z.H."/>
            <person name="Li M."/>
        </authorList>
    </citation>
    <scope>NUCLEOTIDE SEQUENCE [LARGE SCALE GENOMIC DNA]</scope>
    <source>
        <strain evidence="1">SpSt-12</strain>
    </source>
</reference>
<dbReference type="EMBL" id="DSCQ01000025">
    <property type="protein sequence ID" value="HET20886.1"/>
    <property type="molecule type" value="Genomic_DNA"/>
</dbReference>
<dbReference type="AlphaFoldDB" id="A0A7C2S444"/>
<sequence>MKREKSDEADRKSLIRKLMRERKKLIKKRKRMIKIAVNYITDFCSKELNSREEILSVLKEIEKTGFDIRYLLVESGEEICLHDIIDFVSSASEETVKEILRKVNEKLRKMDEAWEIAMQLEKRLNKDAPAGLETEIHSFSKLGRDLWGIKVTVGANTYLFWFEGTPDELAEVLLEERREQEKDIVKCPFCEESHLRAYAMKYLDRCSCGARIVCESARSGGWSPELEMLWNEGCSTLGIPVPLEWQKIHIDKFFENVKYVGRGTTNWRMWFVKEPWQLKKQKS</sequence>
<proteinExistence type="predicted"/>
<accession>A0A7C2S444</accession>
<organism evidence="1">
    <name type="scientific">Archaeoglobus fulgidus</name>
    <dbReference type="NCBI Taxonomy" id="2234"/>
    <lineage>
        <taxon>Archaea</taxon>
        <taxon>Methanobacteriati</taxon>
        <taxon>Methanobacteriota</taxon>
        <taxon>Archaeoglobi</taxon>
        <taxon>Archaeoglobales</taxon>
        <taxon>Archaeoglobaceae</taxon>
        <taxon>Archaeoglobus</taxon>
    </lineage>
</organism>
<name>A0A7C2S444_ARCFL</name>
<gene>
    <name evidence="1" type="ORF">ENN70_02020</name>
</gene>
<evidence type="ECO:0000313" key="1">
    <source>
        <dbReference type="EMBL" id="HET20886.1"/>
    </source>
</evidence>
<protein>
    <submittedName>
        <fullName evidence="1">Uncharacterized protein</fullName>
    </submittedName>
</protein>
<comment type="caution">
    <text evidence="1">The sequence shown here is derived from an EMBL/GenBank/DDBJ whole genome shotgun (WGS) entry which is preliminary data.</text>
</comment>